<dbReference type="AlphaFoldDB" id="N4UEU0"/>
<sequence length="212" mass="23881">MDTALPSPKVNQTTFNMTSLTGLSFTQLLHGYRVCYPIFWDISLDSITNEEKVQRLRDALAKLQNFDFQAESSNGWSVDQKICAVGVAIAVMEDILSSSDICETFRAAKDTIEDWTEHASYLEAGMNVPPYMPNTQDLPLRAFNSSGNEDKEKVENLLVRHQALGRDVPFLCFDVPKIPDYLQRLIRTAKGYAFAAEPEEDESETKETGSRE</sequence>
<dbReference type="EMBL" id="KB730036">
    <property type="protein sequence ID" value="ENH74313.1"/>
    <property type="molecule type" value="Genomic_DNA"/>
</dbReference>
<protein>
    <submittedName>
        <fullName evidence="1">Uncharacterized protein</fullName>
    </submittedName>
</protein>
<organism evidence="1 2">
    <name type="scientific">Fusarium oxysporum f. sp. cubense (strain race 1)</name>
    <name type="common">Panama disease fungus</name>
    <dbReference type="NCBI Taxonomy" id="1229664"/>
    <lineage>
        <taxon>Eukaryota</taxon>
        <taxon>Fungi</taxon>
        <taxon>Dikarya</taxon>
        <taxon>Ascomycota</taxon>
        <taxon>Pezizomycotina</taxon>
        <taxon>Sordariomycetes</taxon>
        <taxon>Hypocreomycetidae</taxon>
        <taxon>Hypocreales</taxon>
        <taxon>Nectriaceae</taxon>
        <taxon>Fusarium</taxon>
        <taxon>Fusarium oxysporum species complex</taxon>
    </lineage>
</organism>
<reference evidence="2" key="2">
    <citation type="journal article" date="2014" name="PLoS ONE">
        <title>Genome and Transcriptome Analysis of the Fungal Pathogen Fusarium oxysporum f. sp. cubense Causing Banana Vascular Wilt Disease.</title>
        <authorList>
            <person name="Guo L."/>
            <person name="Han L."/>
            <person name="Yang L."/>
            <person name="Zeng H."/>
            <person name="Fan D."/>
            <person name="Zhu Y."/>
            <person name="Feng Y."/>
            <person name="Wang G."/>
            <person name="Peng C."/>
            <person name="Jiang X."/>
            <person name="Zhou D."/>
            <person name="Ni P."/>
            <person name="Liang C."/>
            <person name="Liu L."/>
            <person name="Wang J."/>
            <person name="Mao C."/>
            <person name="Fang X."/>
            <person name="Peng M."/>
            <person name="Huang J."/>
        </authorList>
    </citation>
    <scope>NUCLEOTIDE SEQUENCE [LARGE SCALE GENOMIC DNA]</scope>
    <source>
        <strain evidence="2">race 1</strain>
    </source>
</reference>
<reference evidence="2" key="1">
    <citation type="submission" date="2012-09" db="EMBL/GenBank/DDBJ databases">
        <title>Genome sequencing and comparative transcriptomics of race 1 and race 4 of banana pathogen: Fusarium oxysporum f. sp. cubense.</title>
        <authorList>
            <person name="Fang X."/>
            <person name="Huang J."/>
        </authorList>
    </citation>
    <scope>NUCLEOTIDE SEQUENCE [LARGE SCALE GENOMIC DNA]</scope>
    <source>
        <strain evidence="2">race 1</strain>
    </source>
</reference>
<evidence type="ECO:0000313" key="2">
    <source>
        <dbReference type="Proteomes" id="UP000016928"/>
    </source>
</evidence>
<dbReference type="VEuPathDB" id="FungiDB:FOC1_g10004920"/>
<dbReference type="OrthoDB" id="5074234at2759"/>
<gene>
    <name evidence="1" type="ORF">FOC1_g10004920</name>
</gene>
<dbReference type="OMA" id="CYPIFWD"/>
<accession>N4UEU0</accession>
<dbReference type="HOGENOM" id="CLU_1320988_0_0_1"/>
<proteinExistence type="predicted"/>
<evidence type="ECO:0000313" key="1">
    <source>
        <dbReference type="EMBL" id="ENH74313.1"/>
    </source>
</evidence>
<name>N4UEU0_FUSC1</name>
<dbReference type="Proteomes" id="UP000016928">
    <property type="component" value="Unassembled WGS sequence"/>
</dbReference>